<dbReference type="InterPro" id="IPR015421">
    <property type="entry name" value="PyrdxlP-dep_Trfase_major"/>
</dbReference>
<evidence type="ECO:0000313" key="11">
    <source>
        <dbReference type="Proteomes" id="UP001161325"/>
    </source>
</evidence>
<dbReference type="InterPro" id="IPR010970">
    <property type="entry name" value="Cys_dSase_SufS"/>
</dbReference>
<dbReference type="GO" id="GO:0031071">
    <property type="term" value="F:cysteine desulfurase activity"/>
    <property type="evidence" value="ECO:0007669"/>
    <property type="project" value="UniProtKB-UniRule"/>
</dbReference>
<evidence type="ECO:0000256" key="4">
    <source>
        <dbReference type="ARBA" id="ARBA00022679"/>
    </source>
</evidence>
<comment type="catalytic activity">
    <reaction evidence="6 8">
        <text>(sulfur carrier)-H + L-cysteine = (sulfur carrier)-SH + L-alanine</text>
        <dbReference type="Rhea" id="RHEA:43892"/>
        <dbReference type="Rhea" id="RHEA-COMP:14737"/>
        <dbReference type="Rhea" id="RHEA-COMP:14739"/>
        <dbReference type="ChEBI" id="CHEBI:29917"/>
        <dbReference type="ChEBI" id="CHEBI:35235"/>
        <dbReference type="ChEBI" id="CHEBI:57972"/>
        <dbReference type="ChEBI" id="CHEBI:64428"/>
        <dbReference type="EC" id="2.8.1.7"/>
    </reaction>
</comment>
<evidence type="ECO:0000256" key="5">
    <source>
        <dbReference type="ARBA" id="ARBA00022898"/>
    </source>
</evidence>
<comment type="cofactor">
    <cofactor evidence="1 7">
        <name>pyridoxal 5'-phosphate</name>
        <dbReference type="ChEBI" id="CHEBI:597326"/>
    </cofactor>
</comment>
<dbReference type="EMBL" id="BRXS01000005">
    <property type="protein sequence ID" value="GLC26720.1"/>
    <property type="molecule type" value="Genomic_DNA"/>
</dbReference>
<keyword evidence="4 8" id="KW-0808">Transferase</keyword>
<feature type="domain" description="Aminotransferase class V" evidence="9">
    <location>
        <begin position="36"/>
        <end position="407"/>
    </location>
</feature>
<dbReference type="GO" id="GO:0030170">
    <property type="term" value="F:pyridoxal phosphate binding"/>
    <property type="evidence" value="ECO:0007669"/>
    <property type="project" value="UniProtKB-UniRule"/>
</dbReference>
<dbReference type="GO" id="GO:0006534">
    <property type="term" value="P:cysteine metabolic process"/>
    <property type="evidence" value="ECO:0007669"/>
    <property type="project" value="UniProtKB-UniRule"/>
</dbReference>
<evidence type="ECO:0000256" key="6">
    <source>
        <dbReference type="ARBA" id="ARBA00050776"/>
    </source>
</evidence>
<dbReference type="PANTHER" id="PTHR43586:SF8">
    <property type="entry name" value="CYSTEINE DESULFURASE 1, CHLOROPLASTIC"/>
    <property type="match status" value="1"/>
</dbReference>
<dbReference type="NCBIfam" id="TIGR01979">
    <property type="entry name" value="sufS"/>
    <property type="match status" value="1"/>
</dbReference>
<gene>
    <name evidence="10" type="ORF">rosag_32330</name>
</gene>
<dbReference type="Proteomes" id="UP001161325">
    <property type="component" value="Unassembled WGS sequence"/>
</dbReference>
<name>A0AA37Q510_9BACT</name>
<keyword evidence="5 8" id="KW-0663">Pyridoxal phosphate</keyword>
<dbReference type="InterPro" id="IPR015422">
    <property type="entry name" value="PyrdxlP-dep_Trfase_small"/>
</dbReference>
<evidence type="ECO:0000256" key="3">
    <source>
        <dbReference type="ARBA" id="ARBA00012239"/>
    </source>
</evidence>
<dbReference type="Gene3D" id="3.90.1150.10">
    <property type="entry name" value="Aspartate Aminotransferase, domain 1"/>
    <property type="match status" value="1"/>
</dbReference>
<accession>A0AA37Q510</accession>
<dbReference type="Pfam" id="PF00266">
    <property type="entry name" value="Aminotran_5"/>
    <property type="match status" value="1"/>
</dbReference>
<dbReference type="CDD" id="cd06453">
    <property type="entry name" value="SufS_like"/>
    <property type="match status" value="1"/>
</dbReference>
<keyword evidence="11" id="KW-1185">Reference proteome</keyword>
<dbReference type="RefSeq" id="WP_284351175.1">
    <property type="nucleotide sequence ID" value="NZ_BRXS01000005.1"/>
</dbReference>
<dbReference type="InterPro" id="IPR020578">
    <property type="entry name" value="Aminotrans_V_PyrdxlP_BS"/>
</dbReference>
<evidence type="ECO:0000256" key="1">
    <source>
        <dbReference type="ARBA" id="ARBA00001933"/>
    </source>
</evidence>
<reference evidence="10" key="1">
    <citation type="submission" date="2022-08" db="EMBL/GenBank/DDBJ databases">
        <title>Draft genome sequencing of Roseisolibacter agri AW1220.</title>
        <authorList>
            <person name="Tobiishi Y."/>
            <person name="Tonouchi A."/>
        </authorList>
    </citation>
    <scope>NUCLEOTIDE SEQUENCE</scope>
    <source>
        <strain evidence="10">AW1220</strain>
    </source>
</reference>
<evidence type="ECO:0000256" key="8">
    <source>
        <dbReference type="RuleBase" id="RU004506"/>
    </source>
</evidence>
<dbReference type="PROSITE" id="PS00595">
    <property type="entry name" value="AA_TRANSFER_CLASS_5"/>
    <property type="match status" value="1"/>
</dbReference>
<dbReference type="AlphaFoldDB" id="A0AA37Q510"/>
<comment type="similarity">
    <text evidence="2 8">Belongs to the class-V pyridoxal-phosphate-dependent aminotransferase family. Csd subfamily.</text>
</comment>
<sequence length="420" mass="44421">MSTSASILSATITGAHVEPVASRDAFPLLAADPALHYLDSAATAQKPRVVLDALRDYYETANANPHRGAYRLSVAATEAYHAARARVARFVGLADADCLLFVRGTTEAMNLVTGSWGRANVGAGDEVVVTAMDHHATFVAWQQLARAQGATFRIAELTPDGRVDLEHLASLVNARTKVVAFPHVSNALGTVNPVREIVALVRERSNAVLVCDGAQGVPHLPVDFDRLGVDFYAFSGHKVGGPMGIGALLGRRALLEAMPPWQYGGDMIAVVGDQETTWNALPHKFEAGTPNVGDAVGLAAACDFLAGLGMDAVIAHERALVRLAMARLAEIEGLTVHGPAADQRSGVVSFSMADVHPHDLATILDERGVCIRAGHHCAQPLMRRLGVPATARASFWVYSDAGDVDALVDGLQAARRLFGA</sequence>
<dbReference type="InterPro" id="IPR015424">
    <property type="entry name" value="PyrdxlP-dep_Trfase"/>
</dbReference>
<dbReference type="InterPro" id="IPR000192">
    <property type="entry name" value="Aminotrans_V_dom"/>
</dbReference>
<protein>
    <recommendedName>
        <fullName evidence="3 8">Cysteine desulfurase</fullName>
        <ecNumber evidence="3 8">2.8.1.7</ecNumber>
    </recommendedName>
</protein>
<evidence type="ECO:0000256" key="7">
    <source>
        <dbReference type="RuleBase" id="RU004504"/>
    </source>
</evidence>
<dbReference type="SUPFAM" id="SSF53383">
    <property type="entry name" value="PLP-dependent transferases"/>
    <property type="match status" value="1"/>
</dbReference>
<evidence type="ECO:0000256" key="2">
    <source>
        <dbReference type="ARBA" id="ARBA00010447"/>
    </source>
</evidence>
<comment type="caution">
    <text evidence="10">The sequence shown here is derived from an EMBL/GenBank/DDBJ whole genome shotgun (WGS) entry which is preliminary data.</text>
</comment>
<dbReference type="PANTHER" id="PTHR43586">
    <property type="entry name" value="CYSTEINE DESULFURASE"/>
    <property type="match status" value="1"/>
</dbReference>
<dbReference type="EC" id="2.8.1.7" evidence="3 8"/>
<evidence type="ECO:0000259" key="9">
    <source>
        <dbReference type="Pfam" id="PF00266"/>
    </source>
</evidence>
<dbReference type="Gene3D" id="3.40.640.10">
    <property type="entry name" value="Type I PLP-dependent aspartate aminotransferase-like (Major domain)"/>
    <property type="match status" value="1"/>
</dbReference>
<evidence type="ECO:0000313" key="10">
    <source>
        <dbReference type="EMBL" id="GLC26720.1"/>
    </source>
</evidence>
<proteinExistence type="inferred from homology"/>
<organism evidence="10 11">
    <name type="scientific">Roseisolibacter agri</name>
    <dbReference type="NCBI Taxonomy" id="2014610"/>
    <lineage>
        <taxon>Bacteria</taxon>
        <taxon>Pseudomonadati</taxon>
        <taxon>Gemmatimonadota</taxon>
        <taxon>Gemmatimonadia</taxon>
        <taxon>Gemmatimonadales</taxon>
        <taxon>Gemmatimonadaceae</taxon>
        <taxon>Roseisolibacter</taxon>
    </lineage>
</organism>
<comment type="function">
    <text evidence="8">Catalyzes the removal of elemental sulfur and selenium atoms from L-cysteine, L-cystine, L-selenocysteine, and L-selenocystine to produce L-alanine.</text>
</comment>